<feature type="transmembrane region" description="Helical" evidence="1">
    <location>
        <begin position="42"/>
        <end position="63"/>
    </location>
</feature>
<sequence length="684" mass="77827">MLGAILFENTSGWWLLLCLATGLFYAYIFYKKQEKGSLKYILFTLRTIVVSVICFLLMAPLLAVDKNVEEKPLLIVAQDNSASIPLAKSPGYDLKSYQKSLDELINKLKAKYKVEVLGFGDRVAKAEIFDYKDQQTDFSTLFNYIDEQYSANNVGGVIIASDGIINRGSSINHQAILNRASVYTIALGDTIPRKDVAIRTVNYNRIAYLDNEYTLEVALQANKSKGESITVNIETSDGQQKRQQLFIENEEWKKNVSFKLDARKVGTHKITINVSRLPEEQSYQNNNRTIYIDVLEGKEKILLVANAPHPDIAALKQSLESNKNYAVDVVKADETPKKLGEYSVIILHNLPSLKFPVKNLLESTREIPIWFIAGTETNMVLLNAAQEPFSLNTAAQFKNHTANLNSQFYGFTLSEATRSFMRNLPPLAGPAGQMVFKGEKQVLMSDQDGQDLWAFSKLRSNRAILLGEGLWRWRIENYKNSDNFVAFDELVSRTVQLLSIKQDKRRFKVYPAKSNFLNNEDALFGAELYNESYQPINDADVAINMSNDAGDKYSFVFNKKDKFYELNAGMLPAGQYNYTASTQLGEKKMETKGYFVIEKVNVEYENLTADHQFLYRLASMSGGEMVSPNQLDKLYELIEENEHITSVVHNDRTFEELINMKWIFAVLLLLLSLEWFLRKRNGLL</sequence>
<comment type="caution">
    <text evidence="2">The sequence shown here is derived from an EMBL/GenBank/DDBJ whole genome shotgun (WGS) entry which is preliminary data.</text>
</comment>
<keyword evidence="1" id="KW-0472">Membrane</keyword>
<keyword evidence="3" id="KW-1185">Reference proteome</keyword>
<keyword evidence="1" id="KW-1133">Transmembrane helix</keyword>
<evidence type="ECO:0000313" key="2">
    <source>
        <dbReference type="EMBL" id="MFD1631652.1"/>
    </source>
</evidence>
<evidence type="ECO:0000256" key="1">
    <source>
        <dbReference type="SAM" id="Phobius"/>
    </source>
</evidence>
<protein>
    <recommendedName>
        <fullName evidence="4">VWA domain-containing protein</fullName>
    </recommendedName>
</protein>
<proteinExistence type="predicted"/>
<dbReference type="SUPFAM" id="SSF52317">
    <property type="entry name" value="Class I glutamine amidotransferase-like"/>
    <property type="match status" value="1"/>
</dbReference>
<dbReference type="PANTHER" id="PTHR37947:SF1">
    <property type="entry name" value="BLL2462 PROTEIN"/>
    <property type="match status" value="1"/>
</dbReference>
<feature type="transmembrane region" description="Helical" evidence="1">
    <location>
        <begin position="12"/>
        <end position="30"/>
    </location>
</feature>
<organism evidence="2 3">
    <name type="scientific">Pseudopedobacter beijingensis</name>
    <dbReference type="NCBI Taxonomy" id="1207056"/>
    <lineage>
        <taxon>Bacteria</taxon>
        <taxon>Pseudomonadati</taxon>
        <taxon>Bacteroidota</taxon>
        <taxon>Sphingobacteriia</taxon>
        <taxon>Sphingobacteriales</taxon>
        <taxon>Sphingobacteriaceae</taxon>
        <taxon>Pseudopedobacter</taxon>
    </lineage>
</organism>
<keyword evidence="1" id="KW-0812">Transmembrane</keyword>
<dbReference type="RefSeq" id="WP_379664020.1">
    <property type="nucleotide sequence ID" value="NZ_JBHUDG010000049.1"/>
</dbReference>
<dbReference type="EMBL" id="JBHUDG010000049">
    <property type="protein sequence ID" value="MFD1631652.1"/>
    <property type="molecule type" value="Genomic_DNA"/>
</dbReference>
<dbReference type="Proteomes" id="UP001597118">
    <property type="component" value="Unassembled WGS sequence"/>
</dbReference>
<gene>
    <name evidence="2" type="ORF">ACFSAH_17395</name>
</gene>
<reference evidence="3" key="1">
    <citation type="journal article" date="2019" name="Int. J. Syst. Evol. Microbiol.">
        <title>The Global Catalogue of Microorganisms (GCM) 10K type strain sequencing project: providing services to taxonomists for standard genome sequencing and annotation.</title>
        <authorList>
            <consortium name="The Broad Institute Genomics Platform"/>
            <consortium name="The Broad Institute Genome Sequencing Center for Infectious Disease"/>
            <person name="Wu L."/>
            <person name="Ma J."/>
        </authorList>
    </citation>
    <scope>NUCLEOTIDE SEQUENCE [LARGE SCALE GENOMIC DNA]</scope>
    <source>
        <strain evidence="3">CCUG 53762</strain>
    </source>
</reference>
<dbReference type="InterPro" id="IPR029062">
    <property type="entry name" value="Class_I_gatase-like"/>
</dbReference>
<evidence type="ECO:0008006" key="4">
    <source>
        <dbReference type="Google" id="ProtNLM"/>
    </source>
</evidence>
<dbReference type="PANTHER" id="PTHR37947">
    <property type="entry name" value="BLL2462 PROTEIN"/>
    <property type="match status" value="1"/>
</dbReference>
<name>A0ABW4II55_9SPHI</name>
<evidence type="ECO:0000313" key="3">
    <source>
        <dbReference type="Proteomes" id="UP001597118"/>
    </source>
</evidence>
<accession>A0ABW4II55</accession>